<name>A0A3D9FI87_9SPHN</name>
<dbReference type="OrthoDB" id="7597086at2"/>
<evidence type="ECO:0000313" key="3">
    <source>
        <dbReference type="Proteomes" id="UP000256310"/>
    </source>
</evidence>
<dbReference type="SUPFAM" id="SSF54447">
    <property type="entry name" value="ssDNA-binding transcriptional regulator domain"/>
    <property type="match status" value="1"/>
</dbReference>
<dbReference type="GO" id="GO:0006355">
    <property type="term" value="P:regulation of DNA-templated transcription"/>
    <property type="evidence" value="ECO:0007669"/>
    <property type="project" value="InterPro"/>
</dbReference>
<dbReference type="InterPro" id="IPR009044">
    <property type="entry name" value="ssDNA-bd_transcriptional_reg"/>
</dbReference>
<dbReference type="AlphaFoldDB" id="A0A3D9FI87"/>
<gene>
    <name evidence="2" type="ORF">DFR46_2542</name>
</gene>
<proteinExistence type="predicted"/>
<feature type="domain" description="Transcriptional coactivator p15 (PC4) C-terminal" evidence="1">
    <location>
        <begin position="13"/>
        <end position="59"/>
    </location>
</feature>
<dbReference type="InterPro" id="IPR003173">
    <property type="entry name" value="PC4_C"/>
</dbReference>
<protein>
    <submittedName>
        <fullName evidence="2">Transcriptional coactivator p15 (PC4)</fullName>
    </submittedName>
</protein>
<sequence length="83" mass="9486">MLTGVIFEHRHRGNVWRLEVSEHDGRTFANFRRWFENDHGELCPTKDGCTFPLERLLDLSVAVSTWATTNGFDIQIDTVPPAG</sequence>
<evidence type="ECO:0000313" key="2">
    <source>
        <dbReference type="EMBL" id="RED17495.1"/>
    </source>
</evidence>
<dbReference type="RefSeq" id="WP_116236757.1">
    <property type="nucleotide sequence ID" value="NZ_QRDP01000004.1"/>
</dbReference>
<dbReference type="Proteomes" id="UP000256310">
    <property type="component" value="Unassembled WGS sequence"/>
</dbReference>
<dbReference type="GO" id="GO:0003677">
    <property type="term" value="F:DNA binding"/>
    <property type="evidence" value="ECO:0007669"/>
    <property type="project" value="InterPro"/>
</dbReference>
<reference evidence="2 3" key="1">
    <citation type="submission" date="2018-07" db="EMBL/GenBank/DDBJ databases">
        <title>Genomic Encyclopedia of Type Strains, Phase IV (KMG-IV): sequencing the most valuable type-strain genomes for metagenomic binning, comparative biology and taxonomic classification.</title>
        <authorList>
            <person name="Goeker M."/>
        </authorList>
    </citation>
    <scope>NUCLEOTIDE SEQUENCE [LARGE SCALE GENOMIC DNA]</scope>
    <source>
        <strain evidence="2 3">DSM 26725</strain>
    </source>
</reference>
<organism evidence="2 3">
    <name type="scientific">Parasphingopyxis lamellibrachiae</name>
    <dbReference type="NCBI Taxonomy" id="680125"/>
    <lineage>
        <taxon>Bacteria</taxon>
        <taxon>Pseudomonadati</taxon>
        <taxon>Pseudomonadota</taxon>
        <taxon>Alphaproteobacteria</taxon>
        <taxon>Sphingomonadales</taxon>
        <taxon>Sphingomonadaceae</taxon>
        <taxon>Parasphingopyxis</taxon>
    </lineage>
</organism>
<dbReference type="Pfam" id="PF02229">
    <property type="entry name" value="PC4"/>
    <property type="match status" value="1"/>
</dbReference>
<comment type="caution">
    <text evidence="2">The sequence shown here is derived from an EMBL/GenBank/DDBJ whole genome shotgun (WGS) entry which is preliminary data.</text>
</comment>
<evidence type="ECO:0000259" key="1">
    <source>
        <dbReference type="Pfam" id="PF02229"/>
    </source>
</evidence>
<dbReference type="Gene3D" id="2.30.31.10">
    <property type="entry name" value="Transcriptional Coactivator Pc4, Chain A"/>
    <property type="match status" value="1"/>
</dbReference>
<accession>A0A3D9FI87</accession>
<dbReference type="EMBL" id="QRDP01000004">
    <property type="protein sequence ID" value="RED17495.1"/>
    <property type="molecule type" value="Genomic_DNA"/>
</dbReference>
<keyword evidence="3" id="KW-1185">Reference proteome</keyword>